<evidence type="ECO:0000313" key="6">
    <source>
        <dbReference type="Proteomes" id="UP000326198"/>
    </source>
</evidence>
<evidence type="ECO:0000256" key="1">
    <source>
        <dbReference type="ARBA" id="ARBA00023015"/>
    </source>
</evidence>
<dbReference type="GO" id="GO:0000978">
    <property type="term" value="F:RNA polymerase II cis-regulatory region sequence-specific DNA binding"/>
    <property type="evidence" value="ECO:0007669"/>
    <property type="project" value="TreeGrafter"/>
</dbReference>
<dbReference type="GO" id="GO:0000981">
    <property type="term" value="F:DNA-binding transcription factor activity, RNA polymerase II-specific"/>
    <property type="evidence" value="ECO:0007669"/>
    <property type="project" value="TreeGrafter"/>
</dbReference>
<sequence>MVGAIRESSSNPEFFGSSSAGFFMRQINAGIDSSLEFQSPRHGCGGCRTLGPVDSLTACTATRLDRDYVLPSRKMADALLKAYWDTIYPVYPFVDRASFEKNYQALWTGSEMQPHGRIVVGTVNIIFALGAQVLQSIPPERRQATGRVYYERARGSLEGLSWDTSSLDLVAALLLMGVFLQTMNTPQRCWMVIGHAIRMGQSLGIHLLCPKVDGKSRRETEMARRVWHGCVLLDRVLSMTFGRPGMISASLSTMVPLPLAVDDDFLDRQEHGSPMRPDGRPCVMTFYVAQLQFYSIIDDILRNLYVNSSEERGNQDDIAIVLRLDNALVKWMDNLPEYLRTPSLDVSDSLIRRLAIINTVRFLHARILLFRPILTQLCLHSHRRPTSIESLAQRTALQCSNLCLTASHQIIDMIYANLDFAFVTGPLPSWWYCVLYVYTAATVLVAERLQPAIADGISEYSYHTSWAHAFDILTAYSRVGDSAKRCITALEALSARIPPKPGAGDSCLEANIDLQGPFMPLPFDLLRDEIALGDSLTQLSEMAWLHDIPGSV</sequence>
<keyword evidence="6" id="KW-1185">Reference proteome</keyword>
<keyword evidence="2" id="KW-0804">Transcription</keyword>
<keyword evidence="1" id="KW-0805">Transcription regulation</keyword>
<dbReference type="PANTHER" id="PTHR47424:SF4">
    <property type="entry name" value="ZN(II)2CYS6 TRANSCRIPTION FACTOR (EUROFUNG)"/>
    <property type="match status" value="1"/>
</dbReference>
<proteinExistence type="predicted"/>
<protein>
    <submittedName>
        <fullName evidence="5">Fungal-specific transcription factor domain-containing protein</fullName>
    </submittedName>
</protein>
<feature type="domain" description="Xylanolytic transcriptional activator regulatory" evidence="4">
    <location>
        <begin position="189"/>
        <end position="264"/>
    </location>
</feature>
<dbReference type="InterPro" id="IPR051127">
    <property type="entry name" value="Fungal_SecMet_Regulators"/>
</dbReference>
<dbReference type="PANTHER" id="PTHR47424">
    <property type="entry name" value="REGULATORY PROTEIN GAL4"/>
    <property type="match status" value="1"/>
</dbReference>
<dbReference type="EMBL" id="ML736172">
    <property type="protein sequence ID" value="KAE8381312.1"/>
    <property type="molecule type" value="Genomic_DNA"/>
</dbReference>
<dbReference type="Pfam" id="PF04082">
    <property type="entry name" value="Fungal_trans"/>
    <property type="match status" value="1"/>
</dbReference>
<dbReference type="Proteomes" id="UP000326198">
    <property type="component" value="Unassembled WGS sequence"/>
</dbReference>
<evidence type="ECO:0000259" key="4">
    <source>
        <dbReference type="SMART" id="SM00906"/>
    </source>
</evidence>
<organism evidence="5 6">
    <name type="scientific">Aspergillus bertholletiae</name>
    <dbReference type="NCBI Taxonomy" id="1226010"/>
    <lineage>
        <taxon>Eukaryota</taxon>
        <taxon>Fungi</taxon>
        <taxon>Dikarya</taxon>
        <taxon>Ascomycota</taxon>
        <taxon>Pezizomycotina</taxon>
        <taxon>Eurotiomycetes</taxon>
        <taxon>Eurotiomycetidae</taxon>
        <taxon>Eurotiales</taxon>
        <taxon>Aspergillaceae</taxon>
        <taxon>Aspergillus</taxon>
        <taxon>Aspergillus subgen. Circumdati</taxon>
    </lineage>
</organism>
<evidence type="ECO:0000256" key="3">
    <source>
        <dbReference type="ARBA" id="ARBA00023242"/>
    </source>
</evidence>
<reference evidence="5 6" key="1">
    <citation type="submission" date="2019-04" db="EMBL/GenBank/DDBJ databases">
        <title>Friends and foes A comparative genomics studyof 23 Aspergillus species from section Flavi.</title>
        <authorList>
            <consortium name="DOE Joint Genome Institute"/>
            <person name="Kjaerbolling I."/>
            <person name="Vesth T."/>
            <person name="Frisvad J.C."/>
            <person name="Nybo J.L."/>
            <person name="Theobald S."/>
            <person name="Kildgaard S."/>
            <person name="Isbrandt T."/>
            <person name="Kuo A."/>
            <person name="Sato A."/>
            <person name="Lyhne E.K."/>
            <person name="Kogle M.E."/>
            <person name="Wiebenga A."/>
            <person name="Kun R.S."/>
            <person name="Lubbers R.J."/>
            <person name="Makela M.R."/>
            <person name="Barry K."/>
            <person name="Chovatia M."/>
            <person name="Clum A."/>
            <person name="Daum C."/>
            <person name="Haridas S."/>
            <person name="He G."/>
            <person name="LaButti K."/>
            <person name="Lipzen A."/>
            <person name="Mondo S."/>
            <person name="Riley R."/>
            <person name="Salamov A."/>
            <person name="Simmons B.A."/>
            <person name="Magnuson J.K."/>
            <person name="Henrissat B."/>
            <person name="Mortensen U.H."/>
            <person name="Larsen T.O."/>
            <person name="Devries R.P."/>
            <person name="Grigoriev I.V."/>
            <person name="Machida M."/>
            <person name="Baker S.E."/>
            <person name="Andersen M.R."/>
        </authorList>
    </citation>
    <scope>NUCLEOTIDE SEQUENCE [LARGE SCALE GENOMIC DNA]</scope>
    <source>
        <strain evidence="5 6">IBT 29228</strain>
    </source>
</reference>
<keyword evidence="3" id="KW-0539">Nucleus</keyword>
<gene>
    <name evidence="5" type="ORF">BDV26DRAFT_289579</name>
</gene>
<dbReference type="OrthoDB" id="4481633at2759"/>
<dbReference type="GO" id="GO:0008270">
    <property type="term" value="F:zinc ion binding"/>
    <property type="evidence" value="ECO:0007669"/>
    <property type="project" value="InterPro"/>
</dbReference>
<dbReference type="GO" id="GO:0005634">
    <property type="term" value="C:nucleus"/>
    <property type="evidence" value="ECO:0007669"/>
    <property type="project" value="TreeGrafter"/>
</dbReference>
<evidence type="ECO:0000256" key="2">
    <source>
        <dbReference type="ARBA" id="ARBA00023163"/>
    </source>
</evidence>
<dbReference type="SMART" id="SM00906">
    <property type="entry name" value="Fungal_trans"/>
    <property type="match status" value="1"/>
</dbReference>
<dbReference type="AlphaFoldDB" id="A0A5N7BHN4"/>
<dbReference type="GO" id="GO:0000435">
    <property type="term" value="P:positive regulation of transcription from RNA polymerase II promoter by galactose"/>
    <property type="evidence" value="ECO:0007669"/>
    <property type="project" value="TreeGrafter"/>
</dbReference>
<dbReference type="GO" id="GO:0006351">
    <property type="term" value="P:DNA-templated transcription"/>
    <property type="evidence" value="ECO:0007669"/>
    <property type="project" value="InterPro"/>
</dbReference>
<dbReference type="InterPro" id="IPR007219">
    <property type="entry name" value="XnlR_reg_dom"/>
</dbReference>
<evidence type="ECO:0000313" key="5">
    <source>
        <dbReference type="EMBL" id="KAE8381312.1"/>
    </source>
</evidence>
<accession>A0A5N7BHN4</accession>
<dbReference type="CDD" id="cd12148">
    <property type="entry name" value="fungal_TF_MHR"/>
    <property type="match status" value="1"/>
</dbReference>
<name>A0A5N7BHN4_9EURO</name>